<evidence type="ECO:0000259" key="10">
    <source>
        <dbReference type="Pfam" id="PF13359"/>
    </source>
</evidence>
<evidence type="ECO:0000256" key="6">
    <source>
        <dbReference type="ARBA" id="ARBA00022801"/>
    </source>
</evidence>
<comment type="subcellular location">
    <subcellularLocation>
        <location evidence="2">Nucleus</location>
    </subcellularLocation>
</comment>
<evidence type="ECO:0008006" key="14">
    <source>
        <dbReference type="Google" id="ProtNLM"/>
    </source>
</evidence>
<feature type="domain" description="DDE Tnp4" evidence="10">
    <location>
        <begin position="195"/>
        <end position="357"/>
    </location>
</feature>
<dbReference type="EMBL" id="JAMRDG010000001">
    <property type="protein sequence ID" value="KAJ3706955.1"/>
    <property type="molecule type" value="Genomic_DNA"/>
</dbReference>
<evidence type="ECO:0000259" key="11">
    <source>
        <dbReference type="Pfam" id="PF26138"/>
    </source>
</evidence>
<keyword evidence="13" id="KW-1185">Reference proteome</keyword>
<dbReference type="Pfam" id="PF26138">
    <property type="entry name" value="DUF8040"/>
    <property type="match status" value="1"/>
</dbReference>
<dbReference type="GO" id="GO:0016787">
    <property type="term" value="F:hydrolase activity"/>
    <property type="evidence" value="ECO:0007669"/>
    <property type="project" value="UniProtKB-KW"/>
</dbReference>
<dbReference type="Proteomes" id="UP001210211">
    <property type="component" value="Unassembled WGS sequence"/>
</dbReference>
<keyword evidence="9" id="KW-0472">Membrane</keyword>
<keyword evidence="7" id="KW-0539">Nucleus</keyword>
<dbReference type="PANTHER" id="PTHR22930:SF268">
    <property type="entry name" value="NUCLEASE HARBI1"/>
    <property type="match status" value="1"/>
</dbReference>
<organism evidence="12 13">
    <name type="scientific">Rhynchospora tenuis</name>
    <dbReference type="NCBI Taxonomy" id="198213"/>
    <lineage>
        <taxon>Eukaryota</taxon>
        <taxon>Viridiplantae</taxon>
        <taxon>Streptophyta</taxon>
        <taxon>Embryophyta</taxon>
        <taxon>Tracheophyta</taxon>
        <taxon>Spermatophyta</taxon>
        <taxon>Magnoliopsida</taxon>
        <taxon>Liliopsida</taxon>
        <taxon>Poales</taxon>
        <taxon>Cyperaceae</taxon>
        <taxon>Cyperoideae</taxon>
        <taxon>Rhynchosporeae</taxon>
        <taxon>Rhynchospora</taxon>
    </lineage>
</organism>
<evidence type="ECO:0000313" key="13">
    <source>
        <dbReference type="Proteomes" id="UP001210211"/>
    </source>
</evidence>
<dbReference type="GO" id="GO:0005634">
    <property type="term" value="C:nucleus"/>
    <property type="evidence" value="ECO:0007669"/>
    <property type="project" value="UniProtKB-SubCell"/>
</dbReference>
<keyword evidence="4" id="KW-0540">Nuclease</keyword>
<protein>
    <recommendedName>
        <fullName evidence="14">DDE Tnp4 domain-containing protein</fullName>
    </recommendedName>
</protein>
<feature type="transmembrane region" description="Helical" evidence="9">
    <location>
        <begin position="12"/>
        <end position="35"/>
    </location>
</feature>
<dbReference type="InterPro" id="IPR027806">
    <property type="entry name" value="HARBI1_dom"/>
</dbReference>
<gene>
    <name evidence="12" type="ORF">LUZ61_010660</name>
</gene>
<evidence type="ECO:0000256" key="8">
    <source>
        <dbReference type="SAM" id="MobiDB-lite"/>
    </source>
</evidence>
<keyword evidence="9" id="KW-0812">Transmembrane</keyword>
<dbReference type="GO" id="GO:0004518">
    <property type="term" value="F:nuclease activity"/>
    <property type="evidence" value="ECO:0007669"/>
    <property type="project" value="UniProtKB-KW"/>
</dbReference>
<evidence type="ECO:0000256" key="5">
    <source>
        <dbReference type="ARBA" id="ARBA00022723"/>
    </source>
</evidence>
<keyword evidence="9" id="KW-1133">Transmembrane helix</keyword>
<evidence type="ECO:0000256" key="1">
    <source>
        <dbReference type="ARBA" id="ARBA00001968"/>
    </source>
</evidence>
<feature type="compositionally biased region" description="Acidic residues" evidence="8">
    <location>
        <begin position="47"/>
        <end position="62"/>
    </location>
</feature>
<dbReference type="InterPro" id="IPR058353">
    <property type="entry name" value="DUF8040"/>
</dbReference>
<comment type="similarity">
    <text evidence="3">Belongs to the HARBI1 family.</text>
</comment>
<evidence type="ECO:0000256" key="3">
    <source>
        <dbReference type="ARBA" id="ARBA00006958"/>
    </source>
</evidence>
<feature type="region of interest" description="Disordered" evidence="8">
    <location>
        <begin position="43"/>
        <end position="62"/>
    </location>
</feature>
<evidence type="ECO:0000256" key="2">
    <source>
        <dbReference type="ARBA" id="ARBA00004123"/>
    </source>
</evidence>
<dbReference type="PANTHER" id="PTHR22930">
    <property type="match status" value="1"/>
</dbReference>
<keyword evidence="5" id="KW-0479">Metal-binding</keyword>
<dbReference type="AlphaFoldDB" id="A0AAD5ZZL8"/>
<evidence type="ECO:0000256" key="7">
    <source>
        <dbReference type="ARBA" id="ARBA00023242"/>
    </source>
</evidence>
<name>A0AAD5ZZL8_9POAL</name>
<dbReference type="GO" id="GO:0046872">
    <property type="term" value="F:metal ion binding"/>
    <property type="evidence" value="ECO:0007669"/>
    <property type="project" value="UniProtKB-KW"/>
</dbReference>
<sequence length="421" mass="48678">MTNQDNQKRKLVILVKHLHNLAFAYLAGFILYQIALNKIKNSTPQVSDEEEGEDGDDDNEEENAQTIQIARDTLLSNIVKSKKCRDIIRMDPRAFFILCRKLEVQGGLRATRQLNVQEQVARFLYILGHNTKHRVMSFFFHRGRSTISRDFHRVINALIELEATHLKQPDGSTTPSEITNSSRFFPYFKDCVGAIDGTHFRIKVNSKEAPKYRGRKEIPTMNVLAACTPNLKFTYVLVGWAGTASDSKIMKNALRRRDPLIIPEGKYYLVDAGFMLKSGLITPYRGERYHLKEFSRRNPPRTPRELFNLRHSSLRNMIEQAFGVLKKRFPIIASGTEPHYDKDTQKLIILACCILHNFLLDVDPDYEILAQVDRDLANRRRPTVEPSNDPQEDENDHRLGEIIRDRIANEMWNDYSLSLDF</sequence>
<dbReference type="Pfam" id="PF13359">
    <property type="entry name" value="DDE_Tnp_4"/>
    <property type="match status" value="1"/>
</dbReference>
<reference evidence="12 13" key="1">
    <citation type="journal article" date="2022" name="Cell">
        <title>Repeat-based holocentromeres influence genome architecture and karyotype evolution.</title>
        <authorList>
            <person name="Hofstatter P.G."/>
            <person name="Thangavel G."/>
            <person name="Lux T."/>
            <person name="Neumann P."/>
            <person name="Vondrak T."/>
            <person name="Novak P."/>
            <person name="Zhang M."/>
            <person name="Costa L."/>
            <person name="Castellani M."/>
            <person name="Scott A."/>
            <person name="Toegelov H."/>
            <person name="Fuchs J."/>
            <person name="Mata-Sucre Y."/>
            <person name="Dias Y."/>
            <person name="Vanzela A.L.L."/>
            <person name="Huettel B."/>
            <person name="Almeida C.C.S."/>
            <person name="Simkova H."/>
            <person name="Souza G."/>
            <person name="Pedrosa-Harand A."/>
            <person name="Macas J."/>
            <person name="Mayer K.F.X."/>
            <person name="Houben A."/>
            <person name="Marques A."/>
        </authorList>
    </citation>
    <scope>NUCLEOTIDE SEQUENCE [LARGE SCALE GENOMIC DNA]</scope>
    <source>
        <strain evidence="12">RhyTen1mFocal</strain>
    </source>
</reference>
<feature type="domain" description="DUF8040" evidence="11">
    <location>
        <begin position="81"/>
        <end position="159"/>
    </location>
</feature>
<comment type="caution">
    <text evidence="12">The sequence shown here is derived from an EMBL/GenBank/DDBJ whole genome shotgun (WGS) entry which is preliminary data.</text>
</comment>
<comment type="cofactor">
    <cofactor evidence="1">
        <name>a divalent metal cation</name>
        <dbReference type="ChEBI" id="CHEBI:60240"/>
    </cofactor>
</comment>
<evidence type="ECO:0000256" key="9">
    <source>
        <dbReference type="SAM" id="Phobius"/>
    </source>
</evidence>
<evidence type="ECO:0000313" key="12">
    <source>
        <dbReference type="EMBL" id="KAJ3706955.1"/>
    </source>
</evidence>
<proteinExistence type="inferred from homology"/>
<dbReference type="InterPro" id="IPR045249">
    <property type="entry name" value="HARBI1-like"/>
</dbReference>
<evidence type="ECO:0000256" key="4">
    <source>
        <dbReference type="ARBA" id="ARBA00022722"/>
    </source>
</evidence>
<accession>A0AAD5ZZL8</accession>
<keyword evidence="6" id="KW-0378">Hydrolase</keyword>